<dbReference type="GO" id="GO:0000150">
    <property type="term" value="F:DNA strand exchange activity"/>
    <property type="evidence" value="ECO:0007669"/>
    <property type="project" value="InterPro"/>
</dbReference>
<dbReference type="InterPro" id="IPR006119">
    <property type="entry name" value="Resolv_N"/>
</dbReference>
<protein>
    <submittedName>
        <fullName evidence="3">Site-specific DNA recombinase</fullName>
    </submittedName>
</protein>
<organism evidence="3 4">
    <name type="scientific">Haloplanus vescus</name>
    <dbReference type="NCBI Taxonomy" id="555874"/>
    <lineage>
        <taxon>Archaea</taxon>
        <taxon>Methanobacteriati</taxon>
        <taxon>Methanobacteriota</taxon>
        <taxon>Stenosarchaea group</taxon>
        <taxon>Halobacteria</taxon>
        <taxon>Halobacteriales</taxon>
        <taxon>Haloferacaceae</taxon>
        <taxon>Haloplanus</taxon>
    </lineage>
</organism>
<feature type="compositionally biased region" description="Acidic residues" evidence="1">
    <location>
        <begin position="61"/>
        <end position="76"/>
    </location>
</feature>
<dbReference type="AlphaFoldDB" id="A0A1H3X207"/>
<sequence>MGDLQSYLAVRTIEAVQSYPVKIAFAPDGFTPEAVQSYLVLASVLAFVGLAAQNDLTTFLDDGDEESTSPDTESDTDSSATETDGGQPRGVIYARVSSQRQAEDGHSLREQEENLRRIAEERDINLVAKPIKDAGETGTNFDRPGIRKVRRLACQDEIEYVLVDAIDRVGRTAAETTYYLHELRTQCGVRVITAESGELDVSKFEDLVPIVLDTLMSQRSNETRARRARMGRIEQFSRKNWSAFYSSAPLGYQYVDDDWLAVDSSEVETVLRLFETFLEVDIQGAYSATEARVAGYSPSSSHALKRLLQNRVYIGKPGIDAEHPETGERVFVEDSDLQIVEEELFERVQKKIEVIQERYSTDSGESDSPDGLEDVVAEFGLEPVVDSCEMAQLHCMDCGGDVVKNGQRTLTDRTVHNYKCTECGRQRKFPTENELSQLRESVS</sequence>
<keyword evidence="4" id="KW-1185">Reference proteome</keyword>
<accession>A0A1H3X207</accession>
<dbReference type="SUPFAM" id="SSF53041">
    <property type="entry name" value="Resolvase-like"/>
    <property type="match status" value="1"/>
</dbReference>
<dbReference type="SMART" id="SM00857">
    <property type="entry name" value="Resolvase"/>
    <property type="match status" value="1"/>
</dbReference>
<name>A0A1H3X207_9EURY</name>
<dbReference type="InterPro" id="IPR038109">
    <property type="entry name" value="DNA_bind_recomb_sf"/>
</dbReference>
<dbReference type="Gene3D" id="3.90.1750.20">
    <property type="entry name" value="Putative Large Serine Recombinase, Chain B, Domain 2"/>
    <property type="match status" value="1"/>
</dbReference>
<dbReference type="InterPro" id="IPR011109">
    <property type="entry name" value="DNA_bind_recombinase_dom"/>
</dbReference>
<dbReference type="RefSeq" id="WP_176791185.1">
    <property type="nucleotide sequence ID" value="NZ_FNQT01000001.1"/>
</dbReference>
<dbReference type="PANTHER" id="PTHR30461:SF23">
    <property type="entry name" value="DNA RECOMBINASE-RELATED"/>
    <property type="match status" value="1"/>
</dbReference>
<dbReference type="GO" id="GO:0003677">
    <property type="term" value="F:DNA binding"/>
    <property type="evidence" value="ECO:0007669"/>
    <property type="project" value="InterPro"/>
</dbReference>
<evidence type="ECO:0000259" key="2">
    <source>
        <dbReference type="PROSITE" id="PS51737"/>
    </source>
</evidence>
<evidence type="ECO:0000256" key="1">
    <source>
        <dbReference type="SAM" id="MobiDB-lite"/>
    </source>
</evidence>
<dbReference type="Pfam" id="PF00239">
    <property type="entry name" value="Resolvase"/>
    <property type="match status" value="1"/>
</dbReference>
<feature type="compositionally biased region" description="Low complexity" evidence="1">
    <location>
        <begin position="77"/>
        <end position="86"/>
    </location>
</feature>
<dbReference type="CDD" id="cd00338">
    <property type="entry name" value="Ser_Recombinase"/>
    <property type="match status" value="1"/>
</dbReference>
<reference evidence="3 4" key="1">
    <citation type="submission" date="2016-10" db="EMBL/GenBank/DDBJ databases">
        <authorList>
            <person name="de Groot N.N."/>
        </authorList>
    </citation>
    <scope>NUCLEOTIDE SEQUENCE [LARGE SCALE GENOMIC DNA]</scope>
    <source>
        <strain evidence="3 4">CGMCC 1.8712</strain>
    </source>
</reference>
<evidence type="ECO:0000313" key="4">
    <source>
        <dbReference type="Proteomes" id="UP000236755"/>
    </source>
</evidence>
<dbReference type="OrthoDB" id="350593at2157"/>
<evidence type="ECO:0000313" key="3">
    <source>
        <dbReference type="EMBL" id="SDZ92662.1"/>
    </source>
</evidence>
<dbReference type="PROSITE" id="PS51737">
    <property type="entry name" value="RECOMBINASE_DNA_BIND"/>
    <property type="match status" value="1"/>
</dbReference>
<feature type="region of interest" description="Disordered" evidence="1">
    <location>
        <begin position="60"/>
        <end position="89"/>
    </location>
</feature>
<proteinExistence type="predicted"/>
<dbReference type="EMBL" id="FNQT01000001">
    <property type="protein sequence ID" value="SDZ92662.1"/>
    <property type="molecule type" value="Genomic_DNA"/>
</dbReference>
<dbReference type="Gene3D" id="3.40.50.1390">
    <property type="entry name" value="Resolvase, N-terminal catalytic domain"/>
    <property type="match status" value="1"/>
</dbReference>
<dbReference type="InterPro" id="IPR036162">
    <property type="entry name" value="Resolvase-like_N_sf"/>
</dbReference>
<gene>
    <name evidence="3" type="ORF">SAMN04488065_1262</name>
</gene>
<dbReference type="STRING" id="555874.SAMN04488065_1262"/>
<dbReference type="PANTHER" id="PTHR30461">
    <property type="entry name" value="DNA-INVERTASE FROM LAMBDOID PROPHAGE"/>
    <property type="match status" value="1"/>
</dbReference>
<dbReference type="Proteomes" id="UP000236755">
    <property type="component" value="Unassembled WGS sequence"/>
</dbReference>
<dbReference type="InterPro" id="IPR050639">
    <property type="entry name" value="SSR_resolvase"/>
</dbReference>
<feature type="domain" description="Recombinase" evidence="2">
    <location>
        <begin position="249"/>
        <end position="358"/>
    </location>
</feature>
<dbReference type="Pfam" id="PF07508">
    <property type="entry name" value="Recombinase"/>
    <property type="match status" value="1"/>
</dbReference>